<evidence type="ECO:0000256" key="1">
    <source>
        <dbReference type="SAM" id="MobiDB-lite"/>
    </source>
</evidence>
<sequence>MTPISRAKRVVPRMFSPAPPLPLRGQRVRARRPGSPSGSTAGRKQDAPPEGLHVNTETSKQHKCSWKADTLAPVINTCVRQTEETVPDRTSRKLSADRVSSALPHVTTGVNDDVTLEEEPRNSLFRLSAACTNGLLALVRVERLARCPRPQH</sequence>
<keyword evidence="3" id="KW-1185">Reference proteome</keyword>
<evidence type="ECO:0000313" key="3">
    <source>
        <dbReference type="Proteomes" id="UP000314294"/>
    </source>
</evidence>
<gene>
    <name evidence="2" type="ORF">EYF80_044332</name>
</gene>
<proteinExistence type="predicted"/>
<name>A0A4Z2FXK5_9TELE</name>
<feature type="region of interest" description="Disordered" evidence="1">
    <location>
        <begin position="1"/>
        <end position="62"/>
    </location>
</feature>
<dbReference type="EMBL" id="SRLO01000845">
    <property type="protein sequence ID" value="TNN45473.1"/>
    <property type="molecule type" value="Genomic_DNA"/>
</dbReference>
<protein>
    <submittedName>
        <fullName evidence="2">Uncharacterized protein</fullName>
    </submittedName>
</protein>
<reference evidence="2 3" key="1">
    <citation type="submission" date="2019-03" db="EMBL/GenBank/DDBJ databases">
        <title>First draft genome of Liparis tanakae, snailfish: a comprehensive survey of snailfish specific genes.</title>
        <authorList>
            <person name="Kim W."/>
            <person name="Song I."/>
            <person name="Jeong J.-H."/>
            <person name="Kim D."/>
            <person name="Kim S."/>
            <person name="Ryu S."/>
            <person name="Song J.Y."/>
            <person name="Lee S.K."/>
        </authorList>
    </citation>
    <scope>NUCLEOTIDE SEQUENCE [LARGE SCALE GENOMIC DNA]</scope>
    <source>
        <tissue evidence="2">Muscle</tissue>
    </source>
</reference>
<accession>A0A4Z2FXK5</accession>
<evidence type="ECO:0000313" key="2">
    <source>
        <dbReference type="EMBL" id="TNN45473.1"/>
    </source>
</evidence>
<dbReference type="Proteomes" id="UP000314294">
    <property type="component" value="Unassembled WGS sequence"/>
</dbReference>
<comment type="caution">
    <text evidence="2">The sequence shown here is derived from an EMBL/GenBank/DDBJ whole genome shotgun (WGS) entry which is preliminary data.</text>
</comment>
<feature type="compositionally biased region" description="Basic residues" evidence="1">
    <location>
        <begin position="1"/>
        <end position="11"/>
    </location>
</feature>
<organism evidence="2 3">
    <name type="scientific">Liparis tanakae</name>
    <name type="common">Tanaka's snailfish</name>
    <dbReference type="NCBI Taxonomy" id="230148"/>
    <lineage>
        <taxon>Eukaryota</taxon>
        <taxon>Metazoa</taxon>
        <taxon>Chordata</taxon>
        <taxon>Craniata</taxon>
        <taxon>Vertebrata</taxon>
        <taxon>Euteleostomi</taxon>
        <taxon>Actinopterygii</taxon>
        <taxon>Neopterygii</taxon>
        <taxon>Teleostei</taxon>
        <taxon>Neoteleostei</taxon>
        <taxon>Acanthomorphata</taxon>
        <taxon>Eupercaria</taxon>
        <taxon>Perciformes</taxon>
        <taxon>Cottioidei</taxon>
        <taxon>Cottales</taxon>
        <taxon>Liparidae</taxon>
        <taxon>Liparis</taxon>
    </lineage>
</organism>
<dbReference type="AlphaFoldDB" id="A0A4Z2FXK5"/>